<organism evidence="3 4">
    <name type="scientific">Propioniferax innocua</name>
    <dbReference type="NCBI Taxonomy" id="1753"/>
    <lineage>
        <taxon>Bacteria</taxon>
        <taxon>Bacillati</taxon>
        <taxon>Actinomycetota</taxon>
        <taxon>Actinomycetes</taxon>
        <taxon>Propionibacteriales</taxon>
        <taxon>Propionibacteriaceae</taxon>
        <taxon>Propioniferax</taxon>
    </lineage>
</organism>
<evidence type="ECO:0000256" key="1">
    <source>
        <dbReference type="ARBA" id="ARBA00005541"/>
    </source>
</evidence>
<comment type="caution">
    <text evidence="3">The sequence shown here is derived from an EMBL/GenBank/DDBJ whole genome shotgun (WGS) entry which is preliminary data.</text>
</comment>
<dbReference type="Pfam" id="PF05816">
    <property type="entry name" value="TelA"/>
    <property type="match status" value="1"/>
</dbReference>
<evidence type="ECO:0000313" key="4">
    <source>
        <dbReference type="Proteomes" id="UP000316196"/>
    </source>
</evidence>
<dbReference type="Proteomes" id="UP000316196">
    <property type="component" value="Unassembled WGS sequence"/>
</dbReference>
<evidence type="ECO:0000313" key="3">
    <source>
        <dbReference type="EMBL" id="TQL57640.1"/>
    </source>
</evidence>
<dbReference type="PANTHER" id="PTHR38432:SF1">
    <property type="entry name" value="TELA-LIKE PROTEIN SAOUHSC_01408"/>
    <property type="match status" value="1"/>
</dbReference>
<dbReference type="InterPro" id="IPR008863">
    <property type="entry name" value="Toxic_anion-R_TelA"/>
</dbReference>
<dbReference type="RefSeq" id="WP_142093497.1">
    <property type="nucleotide sequence ID" value="NZ_BAAAMD010000003.1"/>
</dbReference>
<feature type="compositionally biased region" description="Low complexity" evidence="2">
    <location>
        <begin position="14"/>
        <end position="27"/>
    </location>
</feature>
<protein>
    <submittedName>
        <fullName evidence="3">Uncharacterized protein YaaN involved in tellurite resistance</fullName>
    </submittedName>
</protein>
<evidence type="ECO:0000256" key="2">
    <source>
        <dbReference type="SAM" id="MobiDB-lite"/>
    </source>
</evidence>
<dbReference type="AlphaFoldDB" id="A0A542ZBL8"/>
<keyword evidence="4" id="KW-1185">Reference proteome</keyword>
<feature type="region of interest" description="Disordered" evidence="2">
    <location>
        <begin position="1"/>
        <end position="57"/>
    </location>
</feature>
<gene>
    <name evidence="3" type="ORF">FB460_1476</name>
</gene>
<reference evidence="3 4" key="1">
    <citation type="submission" date="2019-06" db="EMBL/GenBank/DDBJ databases">
        <title>Sequencing the genomes of 1000 actinobacteria strains.</title>
        <authorList>
            <person name="Klenk H.-P."/>
        </authorList>
    </citation>
    <scope>NUCLEOTIDE SEQUENCE [LARGE SCALE GENOMIC DNA]</scope>
    <source>
        <strain evidence="3 4">DSM 8251</strain>
    </source>
</reference>
<dbReference type="OrthoDB" id="1654346at2"/>
<comment type="similarity">
    <text evidence="1">Belongs to the TelA family.</text>
</comment>
<dbReference type="EMBL" id="VFOR01000002">
    <property type="protein sequence ID" value="TQL57640.1"/>
    <property type="molecule type" value="Genomic_DNA"/>
</dbReference>
<sequence>MSDQFDFQPAQHPGAAQEQSSGGAAEQLAPPEGMADPFSLEAPAAPAPVTTTQAPRMAPQVKAEQAPVLDEKVDQFMTALTSAEPKSPEMEAQATAVRNMGDADIRKSAETSNRLLNAPIKAMNEGAISGKSKVGQTLLDLRRTVEDLDPSQATGTRKVLGFLPFGDRITDYFRKYQSAQSHLNGLLHSLQNGKDELTKDNIALNMEKKNLWASMGRLNQYIYIAERLDAKLSAQIQELEITDPEKADSLSKDVLFYVRQKHQDLLTQLAVSIQSYLAIDIIIKNNLELIKGVDRASTTTISALRTAIIVSQALTNQQMVLDQITALNTTTSKLIENTSVMLKDNSARIQQQAADATLGLPELQNAFANIYETMDSIDTFKEQALDSMAQTVGVLQHEVDKSKTYLDRVSQQDQRIAEGALDFEQNMR</sequence>
<name>A0A542ZBL8_9ACTN</name>
<dbReference type="PANTHER" id="PTHR38432">
    <property type="entry name" value="TELA-LIKE PROTEIN SAOUHSC_01408"/>
    <property type="match status" value="1"/>
</dbReference>
<feature type="compositionally biased region" description="Low complexity" evidence="2">
    <location>
        <begin position="42"/>
        <end position="55"/>
    </location>
</feature>
<accession>A0A542ZBL8</accession>
<proteinExistence type="inferred from homology"/>